<dbReference type="EMBL" id="DF237763">
    <property type="protein sequence ID" value="GAQ91593.1"/>
    <property type="molecule type" value="Genomic_DNA"/>
</dbReference>
<proteinExistence type="inferred from homology"/>
<evidence type="ECO:0000256" key="12">
    <source>
        <dbReference type="SAM" id="MobiDB-lite"/>
    </source>
</evidence>
<dbReference type="InterPro" id="IPR055260">
    <property type="entry name" value="Ndc80_CH"/>
</dbReference>
<protein>
    <recommendedName>
        <fullName evidence="10">Kinetochore protein NDC80</fullName>
    </recommendedName>
</protein>
<evidence type="ECO:0000256" key="10">
    <source>
        <dbReference type="RuleBase" id="RU368072"/>
    </source>
</evidence>
<dbReference type="Pfam" id="PF03801">
    <property type="entry name" value="Ndc80_HEC"/>
    <property type="match status" value="1"/>
</dbReference>
<dbReference type="Proteomes" id="UP000054558">
    <property type="component" value="Unassembled WGS sequence"/>
</dbReference>
<keyword evidence="2 10" id="KW-0158">Chromosome</keyword>
<comment type="subunit">
    <text evidence="10">Component of the NDC80 complex.</text>
</comment>
<sequence>MSLQRRTTLGTLEASQMNSRQSTGPARVSQTAAAKNKRLTVGPGSFSTRAPLQDASNQARLSAGQPRGSMVPRRSSIFGSRPQAKNDPRPLADKGFQKACIRSLITYLTNHGYNHAISEKLLSTPTSKEFLHIVQFLFHKVDTNIKFGPKIEDEVPLVFKRLRYPFQISKSALQAVGSPHTWPALLAALAWLVDLLNYEERAIAAKERDAFDESGQRLFLEYVEQSYRLFLEGEARDADASLLDEQLAQQFEVRDAETGVDIERLEAANTALRAELDAARTQPAPLEELERKRENLISDVGKFRKLIENLQAHGDMLRKKVDEKTADLAAKRTELAAVAAENQDLTARVAAQSINAEDVARMSKEKLKVEEVLRTVTAQKDRLEKDVWQAEVQLSRHLEELEGAVRSYHAAGDRLKVLPSDAKRAGGLQFELTLHARAARPEDMLSGDLKGVIKPALAAIKDAYTSKTRAAQAEVLGLAEAQDGSEEAVSEKQDAVAQREAALRKVEAACRAEKERGEGEVRGMAAEVAATEELLQQLGSSTGADLHHADQRHQALVAELAEVRAGAAAEREAVTGQVLAALDLLMSHKAYIQETLARVHGIANAMVRDLQPEAA</sequence>
<dbReference type="GO" id="GO:0005815">
    <property type="term" value="C:microtubule organizing center"/>
    <property type="evidence" value="ECO:0007669"/>
    <property type="project" value="UniProtKB-ARBA"/>
</dbReference>
<dbReference type="GO" id="GO:0031262">
    <property type="term" value="C:Ndc80 complex"/>
    <property type="evidence" value="ECO:0000318"/>
    <property type="project" value="GO_Central"/>
</dbReference>
<evidence type="ECO:0000256" key="7">
    <source>
        <dbReference type="ARBA" id="ARBA00023242"/>
    </source>
</evidence>
<reference evidence="15 16" key="1">
    <citation type="journal article" date="2014" name="Nat. Commun.">
        <title>Klebsormidium flaccidum genome reveals primary factors for plant terrestrial adaptation.</title>
        <authorList>
            <person name="Hori K."/>
            <person name="Maruyama F."/>
            <person name="Fujisawa T."/>
            <person name="Togashi T."/>
            <person name="Yamamoto N."/>
            <person name="Seo M."/>
            <person name="Sato S."/>
            <person name="Yamada T."/>
            <person name="Mori H."/>
            <person name="Tajima N."/>
            <person name="Moriyama T."/>
            <person name="Ikeuchi M."/>
            <person name="Watanabe M."/>
            <person name="Wada H."/>
            <person name="Kobayashi K."/>
            <person name="Saito M."/>
            <person name="Masuda T."/>
            <person name="Sasaki-Sekimoto Y."/>
            <person name="Mashiguchi K."/>
            <person name="Awai K."/>
            <person name="Shimojima M."/>
            <person name="Masuda S."/>
            <person name="Iwai M."/>
            <person name="Nobusawa T."/>
            <person name="Narise T."/>
            <person name="Kondo S."/>
            <person name="Saito H."/>
            <person name="Sato R."/>
            <person name="Murakawa M."/>
            <person name="Ihara Y."/>
            <person name="Oshima-Yamada Y."/>
            <person name="Ohtaka K."/>
            <person name="Satoh M."/>
            <person name="Sonobe K."/>
            <person name="Ishii M."/>
            <person name="Ohtani R."/>
            <person name="Kanamori-Sato M."/>
            <person name="Honoki R."/>
            <person name="Miyazaki D."/>
            <person name="Mochizuki H."/>
            <person name="Umetsu J."/>
            <person name="Higashi K."/>
            <person name="Shibata D."/>
            <person name="Kamiya Y."/>
            <person name="Sato N."/>
            <person name="Nakamura Y."/>
            <person name="Tabata S."/>
            <person name="Ida S."/>
            <person name="Kurokawa K."/>
            <person name="Ohta H."/>
        </authorList>
    </citation>
    <scope>NUCLEOTIDE SEQUENCE [LARGE SCALE GENOMIC DNA]</scope>
    <source>
        <strain evidence="15 16">NIES-2285</strain>
    </source>
</reference>
<gene>
    <name evidence="15" type="ORF">KFL_008140010</name>
</gene>
<organism evidence="15 16">
    <name type="scientific">Klebsormidium nitens</name>
    <name type="common">Green alga</name>
    <name type="synonym">Ulothrix nitens</name>
    <dbReference type="NCBI Taxonomy" id="105231"/>
    <lineage>
        <taxon>Eukaryota</taxon>
        <taxon>Viridiplantae</taxon>
        <taxon>Streptophyta</taxon>
        <taxon>Klebsormidiophyceae</taxon>
        <taxon>Klebsormidiales</taxon>
        <taxon>Klebsormidiaceae</taxon>
        <taxon>Klebsormidium</taxon>
    </lineage>
</organism>
<keyword evidence="5 10" id="KW-0995">Kinetochore</keyword>
<dbReference type="InterPro" id="IPR005550">
    <property type="entry name" value="Kinetochore_Ndc80"/>
</dbReference>
<dbReference type="GO" id="GO:0005737">
    <property type="term" value="C:cytoplasm"/>
    <property type="evidence" value="ECO:0007669"/>
    <property type="project" value="UniProtKB-ARBA"/>
</dbReference>
<feature type="region of interest" description="Disordered" evidence="12">
    <location>
        <begin position="1"/>
        <end position="92"/>
    </location>
</feature>
<evidence type="ECO:0000256" key="5">
    <source>
        <dbReference type="ARBA" id="ARBA00022838"/>
    </source>
</evidence>
<comment type="similarity">
    <text evidence="1 10">Belongs to the NDC80/HEC1 family.</text>
</comment>
<dbReference type="InterPro" id="IPR057091">
    <property type="entry name" value="NDC80_loop"/>
</dbReference>
<dbReference type="GO" id="GO:0051301">
    <property type="term" value="P:cell division"/>
    <property type="evidence" value="ECO:0007669"/>
    <property type="project" value="UniProtKB-UniRule"/>
</dbReference>
<dbReference type="OMA" id="PSHKFQK"/>
<keyword evidence="8 10" id="KW-0131">Cell cycle</keyword>
<evidence type="ECO:0000259" key="13">
    <source>
        <dbReference type="Pfam" id="PF03801"/>
    </source>
</evidence>
<dbReference type="OrthoDB" id="7459479at2759"/>
<dbReference type="GO" id="GO:0000226">
    <property type="term" value="P:microtubule cytoskeleton organization"/>
    <property type="evidence" value="ECO:0007669"/>
    <property type="project" value="UniProtKB-ARBA"/>
</dbReference>
<dbReference type="GO" id="GO:0051315">
    <property type="term" value="P:attachment of mitotic spindle microtubules to kinetochore"/>
    <property type="evidence" value="ECO:0000318"/>
    <property type="project" value="GO_Central"/>
</dbReference>
<dbReference type="AlphaFoldDB" id="A0A1Y1ILS8"/>
<dbReference type="STRING" id="105231.A0A1Y1ILS8"/>
<evidence type="ECO:0000256" key="8">
    <source>
        <dbReference type="ARBA" id="ARBA00023306"/>
    </source>
</evidence>
<feature type="compositionally biased region" description="Polar residues" evidence="12">
    <location>
        <begin position="1"/>
        <end position="33"/>
    </location>
</feature>
<keyword evidence="4 10" id="KW-0498">Mitosis</keyword>
<feature type="coiled-coil region" evidence="11">
    <location>
        <begin position="262"/>
        <end position="400"/>
    </location>
</feature>
<dbReference type="Gene3D" id="1.10.418.30">
    <property type="entry name" value="Ncd80 complex, Ncd80 subunit"/>
    <property type="match status" value="1"/>
</dbReference>
<evidence type="ECO:0000313" key="15">
    <source>
        <dbReference type="EMBL" id="GAQ91593.1"/>
    </source>
</evidence>
<dbReference type="PANTHER" id="PTHR10643:SF2">
    <property type="entry name" value="KINETOCHORE PROTEIN NDC80 HOMOLOG"/>
    <property type="match status" value="1"/>
</dbReference>
<name>A0A1Y1ILS8_KLENI</name>
<evidence type="ECO:0000259" key="14">
    <source>
        <dbReference type="Pfam" id="PF24487"/>
    </source>
</evidence>
<keyword evidence="9 10" id="KW-0137">Centromere</keyword>
<keyword evidence="6 11" id="KW-0175">Coiled coil</keyword>
<comment type="subcellular location">
    <subcellularLocation>
        <location evidence="10">Chromosome</location>
        <location evidence="10">Centromere</location>
        <location evidence="10">Kinetochore</location>
    </subcellularLocation>
    <subcellularLocation>
        <location evidence="10">Nucleus</location>
    </subcellularLocation>
</comment>
<evidence type="ECO:0000256" key="3">
    <source>
        <dbReference type="ARBA" id="ARBA00022618"/>
    </source>
</evidence>
<keyword evidence="3 10" id="KW-0132">Cell division</keyword>
<keyword evidence="7 10" id="KW-0539">Nucleus</keyword>
<evidence type="ECO:0000313" key="16">
    <source>
        <dbReference type="Proteomes" id="UP000054558"/>
    </source>
</evidence>
<comment type="function">
    <text evidence="10">Acts as a component of the essential kinetochore-associated NDC80 complex, which is required for chromosome segregation and spindle checkpoint activity.</text>
</comment>
<accession>A0A1Y1ILS8</accession>
<evidence type="ECO:0000256" key="6">
    <source>
        <dbReference type="ARBA" id="ARBA00023054"/>
    </source>
</evidence>
<evidence type="ECO:0000256" key="11">
    <source>
        <dbReference type="SAM" id="Coils"/>
    </source>
</evidence>
<dbReference type="GO" id="GO:0005634">
    <property type="term" value="C:nucleus"/>
    <property type="evidence" value="ECO:0007669"/>
    <property type="project" value="UniProtKB-SubCell"/>
</dbReference>
<evidence type="ECO:0000256" key="2">
    <source>
        <dbReference type="ARBA" id="ARBA00022454"/>
    </source>
</evidence>
<keyword evidence="16" id="KW-1185">Reference proteome</keyword>
<dbReference type="InterPro" id="IPR038273">
    <property type="entry name" value="Ndc80_sf"/>
</dbReference>
<dbReference type="FunFam" id="1.10.418.30:FF:000002">
    <property type="entry name" value="NDC80, kinetochore complex component"/>
    <property type="match status" value="1"/>
</dbReference>
<evidence type="ECO:0000256" key="4">
    <source>
        <dbReference type="ARBA" id="ARBA00022776"/>
    </source>
</evidence>
<dbReference type="PANTHER" id="PTHR10643">
    <property type="entry name" value="KINETOCHORE PROTEIN NDC80"/>
    <property type="match status" value="1"/>
</dbReference>
<feature type="domain" description="Kinetochore protein NDC80 loop region" evidence="14">
    <location>
        <begin position="377"/>
        <end position="597"/>
    </location>
</feature>
<evidence type="ECO:0000256" key="1">
    <source>
        <dbReference type="ARBA" id="ARBA00007050"/>
    </source>
</evidence>
<feature type="domain" description="Kinetochore protein Ndc80 CH" evidence="13">
    <location>
        <begin position="74"/>
        <end position="200"/>
    </location>
</feature>
<evidence type="ECO:0000256" key="9">
    <source>
        <dbReference type="ARBA" id="ARBA00023328"/>
    </source>
</evidence>
<feature type="compositionally biased region" description="Polar residues" evidence="12">
    <location>
        <begin position="45"/>
        <end position="60"/>
    </location>
</feature>
<dbReference type="Pfam" id="PF24487">
    <property type="entry name" value="NDC80_loop"/>
    <property type="match status" value="1"/>
</dbReference>